<keyword evidence="2" id="KW-1185">Reference proteome</keyword>
<comment type="caution">
    <text evidence="1">The sequence shown here is derived from an EMBL/GenBank/DDBJ whole genome shotgun (WGS) entry which is preliminary data.</text>
</comment>
<proteinExistence type="predicted"/>
<dbReference type="Proteomes" id="UP000029614">
    <property type="component" value="Unassembled WGS sequence"/>
</dbReference>
<evidence type="ECO:0000313" key="1">
    <source>
        <dbReference type="EMBL" id="KGF52402.1"/>
    </source>
</evidence>
<reference evidence="1 2" key="1">
    <citation type="submission" date="2014-07" db="EMBL/GenBank/DDBJ databases">
        <authorList>
            <person name="McCorrison J."/>
            <person name="Sanka R."/>
            <person name="Torralba M."/>
            <person name="Gillis M."/>
            <person name="Haft D.H."/>
            <person name="Methe B."/>
            <person name="Sutton G."/>
            <person name="Nelson K.E."/>
        </authorList>
    </citation>
    <scope>NUCLEOTIDE SEQUENCE [LARGE SCALE GENOMIC DNA]</scope>
    <source>
        <strain evidence="1 2">DNF00058</strain>
    </source>
</reference>
<accession>A0A096CBX4</accession>
<organism evidence="1 2">
    <name type="scientific">Prevotella amnii DNF00058</name>
    <dbReference type="NCBI Taxonomy" id="1401066"/>
    <lineage>
        <taxon>Bacteria</taxon>
        <taxon>Pseudomonadati</taxon>
        <taxon>Bacteroidota</taxon>
        <taxon>Bacteroidia</taxon>
        <taxon>Bacteroidales</taxon>
        <taxon>Prevotellaceae</taxon>
        <taxon>Prevotella</taxon>
    </lineage>
</organism>
<name>A0A096CBX4_9BACT</name>
<evidence type="ECO:0000313" key="2">
    <source>
        <dbReference type="Proteomes" id="UP000029614"/>
    </source>
</evidence>
<protein>
    <submittedName>
        <fullName evidence="1">Uncharacterized protein</fullName>
    </submittedName>
</protein>
<dbReference type="AlphaFoldDB" id="A0A096CBX4"/>
<gene>
    <name evidence="1" type="ORF">HMPREF9302_03745</name>
</gene>
<dbReference type="EMBL" id="JRNU01000012">
    <property type="protein sequence ID" value="KGF52402.1"/>
    <property type="molecule type" value="Genomic_DNA"/>
</dbReference>
<sequence length="253" mass="30142">MVKPKDGKEGVIMFVKSYKRNWLFRKKIKLTPLIGEAMVFDLNETVKAYEMKIEIDDIVKTEVVHDSEINYYRKFHQFYIIAKHTKKGLEYYSSEKEFYDERLKRRVQMPDFTTEIEKAEFSKSLVSVKNMLTRMRVSNKDKVASYSVFLTIRNDLYKPNIIFVLTNKKTKNVYFLKKYTLKGKKNSSIQVCDNMQDALSVKYDEALKIYDDLHAKHKNFSVNCHLRKDNENVNAKDFKFKREFLQIGFKLKV</sequence>